<evidence type="ECO:0000313" key="2">
    <source>
        <dbReference type="EMBL" id="PKU45195.1"/>
    </source>
</evidence>
<dbReference type="AlphaFoldDB" id="A0A2I0UGL9"/>
<dbReference type="Pfam" id="PF00078">
    <property type="entry name" value="RVT_1"/>
    <property type="match status" value="1"/>
</dbReference>
<reference evidence="3" key="2">
    <citation type="submission" date="2017-12" db="EMBL/GenBank/DDBJ databases">
        <title>Genome sequence of the Bar-tailed Godwit (Limosa lapponica baueri).</title>
        <authorList>
            <person name="Lima N.C.B."/>
            <person name="Parody-Merino A.M."/>
            <person name="Battley P.F."/>
            <person name="Fidler A.E."/>
            <person name="Prosdocimi F."/>
        </authorList>
    </citation>
    <scope>NUCLEOTIDE SEQUENCE [LARGE SCALE GENOMIC DNA]</scope>
</reference>
<protein>
    <submittedName>
        <fullName evidence="2">Rna-directed dna polymerase from mobile element jockey-like</fullName>
    </submittedName>
</protein>
<dbReference type="EMBL" id="KZ505774">
    <property type="protein sequence ID" value="PKU45195.1"/>
    <property type="molecule type" value="Genomic_DNA"/>
</dbReference>
<reference evidence="3" key="1">
    <citation type="submission" date="2017-11" db="EMBL/GenBank/DDBJ databases">
        <authorList>
            <person name="Lima N.C."/>
            <person name="Parody-Merino A.M."/>
            <person name="Battley P.F."/>
            <person name="Fidler A.E."/>
            <person name="Prosdocimi F."/>
        </authorList>
    </citation>
    <scope>NUCLEOTIDE SEQUENCE [LARGE SCALE GENOMIC DNA]</scope>
</reference>
<dbReference type="SUPFAM" id="SSF56672">
    <property type="entry name" value="DNA/RNA polymerases"/>
    <property type="match status" value="1"/>
</dbReference>
<organism evidence="2 3">
    <name type="scientific">Limosa lapponica baueri</name>
    <dbReference type="NCBI Taxonomy" id="1758121"/>
    <lineage>
        <taxon>Eukaryota</taxon>
        <taxon>Metazoa</taxon>
        <taxon>Chordata</taxon>
        <taxon>Craniata</taxon>
        <taxon>Vertebrata</taxon>
        <taxon>Euteleostomi</taxon>
        <taxon>Archelosauria</taxon>
        <taxon>Archosauria</taxon>
        <taxon>Dinosauria</taxon>
        <taxon>Saurischia</taxon>
        <taxon>Theropoda</taxon>
        <taxon>Coelurosauria</taxon>
        <taxon>Aves</taxon>
        <taxon>Neognathae</taxon>
        <taxon>Neoaves</taxon>
        <taxon>Charadriiformes</taxon>
        <taxon>Scolopacidae</taxon>
        <taxon>Limosa</taxon>
    </lineage>
</organism>
<dbReference type="Proteomes" id="UP000233556">
    <property type="component" value="Unassembled WGS sequence"/>
</dbReference>
<dbReference type="OrthoDB" id="416454at2759"/>
<keyword evidence="2" id="KW-0808">Transferase</keyword>
<gene>
    <name evidence="2" type="ORF">llap_4496</name>
</gene>
<keyword evidence="3" id="KW-1185">Reference proteome</keyword>
<sequence length="168" mass="18776">MKGRFCLTNLTFLYDKVTCLVDKGKAVDVVYLYFSKAFDTVSHNILLEELAAHGLDMCTLWWIKNWLGVWAQRVVNGVKSNWWPVTSGVAQGSVLGPALFTLFIKDLDDGIECTLSKFADDTESGRSVAPDLPESRMALQRDLDRLDQQDQVLGPAFRSHQSHAALQA</sequence>
<dbReference type="InterPro" id="IPR043502">
    <property type="entry name" value="DNA/RNA_pol_sf"/>
</dbReference>
<keyword evidence="2" id="KW-0548">Nucleotidyltransferase</keyword>
<dbReference type="PANTHER" id="PTHR33332">
    <property type="entry name" value="REVERSE TRANSCRIPTASE DOMAIN-CONTAINING PROTEIN"/>
    <property type="match status" value="1"/>
</dbReference>
<evidence type="ECO:0000313" key="3">
    <source>
        <dbReference type="Proteomes" id="UP000233556"/>
    </source>
</evidence>
<evidence type="ECO:0000259" key="1">
    <source>
        <dbReference type="PROSITE" id="PS50878"/>
    </source>
</evidence>
<feature type="domain" description="Reverse transcriptase" evidence="1">
    <location>
        <begin position="1"/>
        <end position="168"/>
    </location>
</feature>
<name>A0A2I0UGL9_LIMLA</name>
<proteinExistence type="predicted"/>
<dbReference type="GO" id="GO:0003964">
    <property type="term" value="F:RNA-directed DNA polymerase activity"/>
    <property type="evidence" value="ECO:0007669"/>
    <property type="project" value="UniProtKB-KW"/>
</dbReference>
<dbReference type="InterPro" id="IPR000477">
    <property type="entry name" value="RT_dom"/>
</dbReference>
<dbReference type="PROSITE" id="PS50878">
    <property type="entry name" value="RT_POL"/>
    <property type="match status" value="1"/>
</dbReference>
<accession>A0A2I0UGL9</accession>
<keyword evidence="2" id="KW-0695">RNA-directed DNA polymerase</keyword>